<evidence type="ECO:0000313" key="2">
    <source>
        <dbReference type="Proteomes" id="UP001203338"/>
    </source>
</evidence>
<sequence length="93" mass="10611">MRPVDLETMINLVKMPNAPAVLCQAGYIFVNTLNLSRHPQLQTQLHQRLEQSIISEMPQCSGDGVAVYCMSNVPEHPDQIRKRKRAQLFTINH</sequence>
<dbReference type="EMBL" id="JAMFLX010000044">
    <property type="protein sequence ID" value="MCL6272078.1"/>
    <property type="molecule type" value="Genomic_DNA"/>
</dbReference>
<keyword evidence="2" id="KW-1185">Reference proteome</keyword>
<dbReference type="Proteomes" id="UP001203338">
    <property type="component" value="Unassembled WGS sequence"/>
</dbReference>
<evidence type="ECO:0000313" key="1">
    <source>
        <dbReference type="EMBL" id="MCL6272078.1"/>
    </source>
</evidence>
<dbReference type="RefSeq" id="WP_249701759.1">
    <property type="nucleotide sequence ID" value="NZ_JAMFLX010000044.1"/>
</dbReference>
<comment type="caution">
    <text evidence="1">The sequence shown here is derived from an EMBL/GenBank/DDBJ whole genome shotgun (WGS) entry which is preliminary data.</text>
</comment>
<protein>
    <submittedName>
        <fullName evidence="1">Uncharacterized protein</fullName>
    </submittedName>
</protein>
<name>A0ABT0PL58_9GAMM</name>
<proteinExistence type="predicted"/>
<reference evidence="1 2" key="1">
    <citation type="submission" date="2022-05" db="EMBL/GenBank/DDBJ databases">
        <authorList>
            <person name="Park J.-S."/>
        </authorList>
    </citation>
    <scope>NUCLEOTIDE SEQUENCE [LARGE SCALE GENOMIC DNA]</scope>
    <source>
        <strain evidence="1 2">2012CJ34-2</strain>
    </source>
</reference>
<accession>A0ABT0PL58</accession>
<gene>
    <name evidence="1" type="ORF">M3P05_19330</name>
</gene>
<organism evidence="1 2">
    <name type="scientific">Parendozoicomonas callyspongiae</name>
    <dbReference type="NCBI Taxonomy" id="2942213"/>
    <lineage>
        <taxon>Bacteria</taxon>
        <taxon>Pseudomonadati</taxon>
        <taxon>Pseudomonadota</taxon>
        <taxon>Gammaproteobacteria</taxon>
        <taxon>Oceanospirillales</taxon>
        <taxon>Endozoicomonadaceae</taxon>
        <taxon>Parendozoicomonas</taxon>
    </lineage>
</organism>